<proteinExistence type="predicted"/>
<evidence type="ECO:0000313" key="1">
    <source>
        <dbReference type="EMBL" id="KXZ50617.1"/>
    </source>
</evidence>
<reference evidence="2" key="1">
    <citation type="journal article" date="2016" name="Nat. Commun.">
        <title>The Gonium pectorale genome demonstrates co-option of cell cycle regulation during the evolution of multicellularity.</title>
        <authorList>
            <person name="Hanschen E.R."/>
            <person name="Marriage T.N."/>
            <person name="Ferris P.J."/>
            <person name="Hamaji T."/>
            <person name="Toyoda A."/>
            <person name="Fujiyama A."/>
            <person name="Neme R."/>
            <person name="Noguchi H."/>
            <person name="Minakuchi Y."/>
            <person name="Suzuki M."/>
            <person name="Kawai-Toyooka H."/>
            <person name="Smith D.R."/>
            <person name="Sparks H."/>
            <person name="Anderson J."/>
            <person name="Bakaric R."/>
            <person name="Luria V."/>
            <person name="Karger A."/>
            <person name="Kirschner M.W."/>
            <person name="Durand P.M."/>
            <person name="Michod R.E."/>
            <person name="Nozaki H."/>
            <person name="Olson B.J."/>
        </authorList>
    </citation>
    <scope>NUCLEOTIDE SEQUENCE [LARGE SCALE GENOMIC DNA]</scope>
    <source>
        <strain evidence="2">NIES-2863</strain>
    </source>
</reference>
<protein>
    <submittedName>
        <fullName evidence="1">Uncharacterized protein</fullName>
    </submittedName>
</protein>
<name>A0A150GLF4_GONPE</name>
<dbReference type="OrthoDB" id="544448at2759"/>
<gene>
    <name evidence="1" type="ORF">GPECTOR_15g300</name>
</gene>
<organism evidence="1 2">
    <name type="scientific">Gonium pectorale</name>
    <name type="common">Green alga</name>
    <dbReference type="NCBI Taxonomy" id="33097"/>
    <lineage>
        <taxon>Eukaryota</taxon>
        <taxon>Viridiplantae</taxon>
        <taxon>Chlorophyta</taxon>
        <taxon>core chlorophytes</taxon>
        <taxon>Chlorophyceae</taxon>
        <taxon>CS clade</taxon>
        <taxon>Chlamydomonadales</taxon>
        <taxon>Volvocaceae</taxon>
        <taxon>Gonium</taxon>
    </lineage>
</organism>
<evidence type="ECO:0000313" key="2">
    <source>
        <dbReference type="Proteomes" id="UP000075714"/>
    </source>
</evidence>
<dbReference type="Proteomes" id="UP000075714">
    <property type="component" value="Unassembled WGS sequence"/>
</dbReference>
<keyword evidence="2" id="KW-1185">Reference proteome</keyword>
<sequence>MGGILGKETAGEELARFNIKLLFPTGSDSTGQPTFTSRKFAGVTRGSLKGATALMGIGGLVLLPAGVAPAEVALNEVEFRTLDDVELVDGGTYLVMQPVAPNKEQVDTLQCWQDSCVEADQVVGAKHALAKLRAAGHPEAKVLSVKKLRTNAAMVEVDGVVIAKGCAIIIENKTELTAEAAALLVDKMAVIRVMVASMEAPSSTPLGQLKGKQLLPVLCGRAVTSNTTDLTKMADICRQHKIECWDVSRSGMELSSDGCFKSPYVHPFGKDRGKTTAAVASQKVATRAGAAESSALRSLSHSAGLLRFTPRGRAMLGQPPRLRLF</sequence>
<accession>A0A150GLF4</accession>
<dbReference type="AlphaFoldDB" id="A0A150GLF4"/>
<dbReference type="EMBL" id="LSYV01000016">
    <property type="protein sequence ID" value="KXZ50617.1"/>
    <property type="molecule type" value="Genomic_DNA"/>
</dbReference>
<comment type="caution">
    <text evidence="1">The sequence shown here is derived from an EMBL/GenBank/DDBJ whole genome shotgun (WGS) entry which is preliminary data.</text>
</comment>